<dbReference type="GO" id="GO:0071949">
    <property type="term" value="F:FAD binding"/>
    <property type="evidence" value="ECO:0007669"/>
    <property type="project" value="TreeGrafter"/>
</dbReference>
<dbReference type="GO" id="GO:0070224">
    <property type="term" value="F:sulfide:quinone oxidoreductase activity"/>
    <property type="evidence" value="ECO:0007669"/>
    <property type="project" value="TreeGrafter"/>
</dbReference>
<comment type="caution">
    <text evidence="2">The sequence shown here is derived from an EMBL/GenBank/DDBJ whole genome shotgun (WGS) entry which is preliminary data.</text>
</comment>
<proteinExistence type="predicted"/>
<evidence type="ECO:0000256" key="1">
    <source>
        <dbReference type="SAM" id="MobiDB-lite"/>
    </source>
</evidence>
<dbReference type="Proteomes" id="UP000027361">
    <property type="component" value="Unassembled WGS sequence"/>
</dbReference>
<dbReference type="GO" id="GO:0005739">
    <property type="term" value="C:mitochondrion"/>
    <property type="evidence" value="ECO:0007669"/>
    <property type="project" value="TreeGrafter"/>
</dbReference>
<dbReference type="FunFam" id="3.50.50.60:FF:000203">
    <property type="entry name" value="Related to sulfide:quinone oxidoreductase, mitochondrial"/>
    <property type="match status" value="1"/>
</dbReference>
<feature type="region of interest" description="Disordered" evidence="1">
    <location>
        <begin position="496"/>
        <end position="547"/>
    </location>
</feature>
<evidence type="ECO:0000313" key="3">
    <source>
        <dbReference type="Proteomes" id="UP000027361"/>
    </source>
</evidence>
<dbReference type="RefSeq" id="XP_013242034.1">
    <property type="nucleotide sequence ID" value="XM_013386580.1"/>
</dbReference>
<organism evidence="2 3">
    <name type="scientific">Tilletiaria anomala (strain ATCC 24038 / CBS 436.72 / UBC 951)</name>
    <dbReference type="NCBI Taxonomy" id="1037660"/>
    <lineage>
        <taxon>Eukaryota</taxon>
        <taxon>Fungi</taxon>
        <taxon>Dikarya</taxon>
        <taxon>Basidiomycota</taxon>
        <taxon>Ustilaginomycotina</taxon>
        <taxon>Exobasidiomycetes</taxon>
        <taxon>Georgefischeriales</taxon>
        <taxon>Tilletiariaceae</taxon>
        <taxon>Tilletiaria</taxon>
    </lineage>
</organism>
<dbReference type="OrthoDB" id="5376590at2759"/>
<dbReference type="FunCoup" id="A0A066VUD0">
    <property type="interactions" value="196"/>
</dbReference>
<feature type="region of interest" description="Disordered" evidence="1">
    <location>
        <begin position="554"/>
        <end position="573"/>
    </location>
</feature>
<feature type="compositionally biased region" description="Low complexity" evidence="1">
    <location>
        <begin position="496"/>
        <end position="505"/>
    </location>
</feature>
<dbReference type="GeneID" id="25262563"/>
<dbReference type="InterPro" id="IPR036188">
    <property type="entry name" value="FAD/NAD-bd_sf"/>
</dbReference>
<reference evidence="2 3" key="1">
    <citation type="submission" date="2014-05" db="EMBL/GenBank/DDBJ databases">
        <title>Draft genome sequence of a rare smut relative, Tilletiaria anomala UBC 951.</title>
        <authorList>
            <consortium name="DOE Joint Genome Institute"/>
            <person name="Toome M."/>
            <person name="Kuo A."/>
            <person name="Henrissat B."/>
            <person name="Lipzen A."/>
            <person name="Tritt A."/>
            <person name="Yoshinaga Y."/>
            <person name="Zane M."/>
            <person name="Barry K."/>
            <person name="Grigoriev I.V."/>
            <person name="Spatafora J.W."/>
            <person name="Aimea M.C."/>
        </authorList>
    </citation>
    <scope>NUCLEOTIDE SEQUENCE [LARGE SCALE GENOMIC DNA]</scope>
    <source>
        <strain evidence="2 3">UBC 951</strain>
    </source>
</reference>
<dbReference type="EMBL" id="JMSN01000070">
    <property type="protein sequence ID" value="KDN42399.1"/>
    <property type="molecule type" value="Genomic_DNA"/>
</dbReference>
<feature type="compositionally biased region" description="Polar residues" evidence="1">
    <location>
        <begin position="517"/>
        <end position="533"/>
    </location>
</feature>
<name>A0A066VUD0_TILAU</name>
<dbReference type="PANTHER" id="PTHR10632:SF2">
    <property type="entry name" value="SULFIDE:QUINONE OXIDOREDUCTASE, MITOCHONDRIAL"/>
    <property type="match status" value="1"/>
</dbReference>
<accession>A0A066VUD0</accession>
<protein>
    <submittedName>
        <fullName evidence="2">FAD/NAD(P)-binding domain-containing protein</fullName>
    </submittedName>
</protein>
<evidence type="ECO:0000313" key="2">
    <source>
        <dbReference type="EMBL" id="KDN42399.1"/>
    </source>
</evidence>
<dbReference type="InterPro" id="IPR015904">
    <property type="entry name" value="Sulphide_quinone_reductase"/>
</dbReference>
<dbReference type="STRING" id="1037660.A0A066VUD0"/>
<dbReference type="GO" id="GO:0070221">
    <property type="term" value="P:sulfide oxidation, using sulfide:quinone oxidoreductase"/>
    <property type="evidence" value="ECO:0007669"/>
    <property type="project" value="TreeGrafter"/>
</dbReference>
<keyword evidence="3" id="KW-1185">Reference proteome</keyword>
<dbReference type="HOGENOM" id="CLU_030742_2_2_1"/>
<gene>
    <name evidence="2" type="ORF">K437DRAFT_226256</name>
</gene>
<dbReference type="AlphaFoldDB" id="A0A066VUD0"/>
<dbReference type="InParanoid" id="A0A066VUD0"/>
<sequence length="690" mass="74841">MARSITFAVKTSSQRANAASAPAPVALNAPTGVRRSIATVADASAAIGIARTHSYRVVVVGAGAAGQAVSHQLALSGFFDAGDSSAQNILVIDPSETHDYQPGWTLVGAGLKPKEEFRKPMRELFATSSEDAQGQSKIDHLQDAVESFEPEKNRIETRDGRTIEYEQLVVCPGIHINWAGIEGLEEALRDAKSSGVSSIYSYDTCSDVFPLITSLDRGRAIFTQPAGFIKCAGAPQKAMWLALDHWKQRGVFSPSDPSKGVQITFATGMPTMFSAPKYSKVLDEMRQERQVEGLFQHDLVKIDPKRKVATFNRPDGQSPLEKQYDLLHATPPMGPLPWIKSSPLAAAEGGFVDVDQATTQHKKYKNIWSIGDSSSLATSKTTAAIASQAPVLVANLLQALASDGKAMSVAAYDGYTSCPLLTEYGKVLLAEFKYGGVPKETFGNAFGIDQAVPRRAFYYLKKDFFPWVYFNSHVKGTWQGPKGFLNAAKLAPSSASSARSIHTASRPSISPRRFAFGNQTRTFSSSPATSRNTPARRPRDPLAVDRSAMHHRLPTGETFIVRPPPSAPSPYTSTLTPNPILDGIAAAPPSPALPPPIKPRTRSSVLPGSQPLTAQQILQLQALRKEDPLKNTASKLAKQFGCSPTFVRIAAPAPKEIKELRSSALDALRRTWGLRKQVARTEKAERRKLW</sequence>
<dbReference type="Gene3D" id="3.50.50.60">
    <property type="entry name" value="FAD/NAD(P)-binding domain"/>
    <property type="match status" value="2"/>
</dbReference>
<dbReference type="PANTHER" id="PTHR10632">
    <property type="entry name" value="SULFIDE:QUINONE OXIDOREDUCTASE"/>
    <property type="match status" value="1"/>
</dbReference>
<dbReference type="SUPFAM" id="SSF51905">
    <property type="entry name" value="FAD/NAD(P)-binding domain"/>
    <property type="match status" value="2"/>
</dbReference>
<dbReference type="Pfam" id="PF12824">
    <property type="entry name" value="MRP-L20"/>
    <property type="match status" value="1"/>
</dbReference>